<evidence type="ECO:0000313" key="10">
    <source>
        <dbReference type="Proteomes" id="UP001232493"/>
    </source>
</evidence>
<dbReference type="InterPro" id="IPR002052">
    <property type="entry name" value="DNA_methylase_N6_adenine_CS"/>
</dbReference>
<comment type="catalytic activity">
    <reaction evidence="7">
        <text>a 2'-deoxyadenosine in DNA + S-adenosyl-L-methionine = an N(6)-methyl-2'-deoxyadenosine in DNA + S-adenosyl-L-homocysteine + H(+)</text>
        <dbReference type="Rhea" id="RHEA:15197"/>
        <dbReference type="Rhea" id="RHEA-COMP:12418"/>
        <dbReference type="Rhea" id="RHEA-COMP:12419"/>
        <dbReference type="ChEBI" id="CHEBI:15378"/>
        <dbReference type="ChEBI" id="CHEBI:57856"/>
        <dbReference type="ChEBI" id="CHEBI:59789"/>
        <dbReference type="ChEBI" id="CHEBI:90615"/>
        <dbReference type="ChEBI" id="CHEBI:90616"/>
        <dbReference type="EC" id="2.1.1.72"/>
    </reaction>
</comment>
<reference evidence="9 10" key="1">
    <citation type="submission" date="2021-02" db="EMBL/GenBank/DDBJ databases">
        <title>Characterization of Marinitoga sp. nov. str. BP5-C20A.</title>
        <authorList>
            <person name="Erauso G."/>
            <person name="Postec A."/>
        </authorList>
    </citation>
    <scope>NUCLEOTIDE SEQUENCE [LARGE SCALE GENOMIC DNA]</scope>
    <source>
        <strain evidence="9 10">BP5-C20A</strain>
    </source>
</reference>
<dbReference type="EC" id="2.1.1.72" evidence="1"/>
<dbReference type="RefSeq" id="WP_281000762.1">
    <property type="nucleotide sequence ID" value="NZ_CP069362.1"/>
</dbReference>
<keyword evidence="2 9" id="KW-0489">Methyltransferase</keyword>
<proteinExistence type="predicted"/>
<protein>
    <recommendedName>
        <fullName evidence="1">site-specific DNA-methyltransferase (adenine-specific)</fullName>
        <ecNumber evidence="1">2.1.1.72</ecNumber>
    </recommendedName>
</protein>
<dbReference type="PRINTS" id="PR00507">
    <property type="entry name" value="N12N6MTFRASE"/>
</dbReference>
<dbReference type="InterPro" id="IPR011639">
    <property type="entry name" value="MethylTrfase_TaqI-like_dom"/>
</dbReference>
<dbReference type="GO" id="GO:0008168">
    <property type="term" value="F:methyltransferase activity"/>
    <property type="evidence" value="ECO:0007669"/>
    <property type="project" value="UniProtKB-KW"/>
</dbReference>
<dbReference type="Proteomes" id="UP001232493">
    <property type="component" value="Chromosome"/>
</dbReference>
<keyword evidence="5" id="KW-0680">Restriction system</keyword>
<dbReference type="EMBL" id="CP069362">
    <property type="protein sequence ID" value="WGS65893.1"/>
    <property type="molecule type" value="Genomic_DNA"/>
</dbReference>
<dbReference type="PANTHER" id="PTHR33841:SF6">
    <property type="entry name" value="TYPE II METHYLTRANSFERASE M.HINDII"/>
    <property type="match status" value="1"/>
</dbReference>
<evidence type="ECO:0000256" key="1">
    <source>
        <dbReference type="ARBA" id="ARBA00011900"/>
    </source>
</evidence>
<gene>
    <name evidence="9" type="ORF">JRV97_04915</name>
</gene>
<dbReference type="CDD" id="cd02440">
    <property type="entry name" value="AdoMet_MTases"/>
    <property type="match status" value="1"/>
</dbReference>
<evidence type="ECO:0000256" key="3">
    <source>
        <dbReference type="ARBA" id="ARBA00022679"/>
    </source>
</evidence>
<dbReference type="GO" id="GO:0032259">
    <property type="term" value="P:methylation"/>
    <property type="evidence" value="ECO:0007669"/>
    <property type="project" value="UniProtKB-KW"/>
</dbReference>
<dbReference type="InterPro" id="IPR050953">
    <property type="entry name" value="N4_N6_ade-DNA_methylase"/>
</dbReference>
<evidence type="ECO:0000313" key="9">
    <source>
        <dbReference type="EMBL" id="WGS65893.1"/>
    </source>
</evidence>
<evidence type="ECO:0000256" key="5">
    <source>
        <dbReference type="ARBA" id="ARBA00022747"/>
    </source>
</evidence>
<name>A0ABY8PTD8_9BACT</name>
<dbReference type="Pfam" id="PF07669">
    <property type="entry name" value="Eco57I"/>
    <property type="match status" value="1"/>
</dbReference>
<dbReference type="PROSITE" id="PS00092">
    <property type="entry name" value="N6_MTASE"/>
    <property type="match status" value="1"/>
</dbReference>
<sequence>MAKEDYKIKRLGQVFTPENIAQKMIKLIKRGNRILEPSCGDGIFIRLLKNKDIIGIEKDLEITNCLKMDFFDYPVSEKFDTIIGNPPYVAFKDILKDTKKKLPMEIFDKRANLFLFFIYKSFLHLSKNGEIIFITPRDFFSLTSAIKLNNLLFENGTITDVIEFGDERVFGYEFSPNVIIWRYEKNNFDRKVNYNGEIRYFYNVEGHFLFLKNNDYTLKLKDIAYVKVGGASGADKIFTHESGNIDVVCSYTKRTGKTKKMIYNMVNDHLLKNKKKLIKRKIRKFNEENWYKWGRDFYISDKPRVYVNTRTRDTKPFFLHNSIYYDGSILGIFPKKNIDIMEFKDMLNIVDWEDLGFVCDGRYIFNQRKLENTLLPSSFEIFK</sequence>
<accession>A0ABY8PTD8</accession>
<keyword evidence="4" id="KW-0949">S-adenosyl-L-methionine</keyword>
<evidence type="ECO:0000256" key="6">
    <source>
        <dbReference type="ARBA" id="ARBA00023125"/>
    </source>
</evidence>
<dbReference type="Gene3D" id="3.40.50.150">
    <property type="entry name" value="Vaccinia Virus protein VP39"/>
    <property type="match status" value="1"/>
</dbReference>
<feature type="domain" description="Type II methyltransferase M.TaqI-like" evidence="8">
    <location>
        <begin position="67"/>
        <end position="170"/>
    </location>
</feature>
<dbReference type="SUPFAM" id="SSF53335">
    <property type="entry name" value="S-adenosyl-L-methionine-dependent methyltransferases"/>
    <property type="match status" value="1"/>
</dbReference>
<dbReference type="PANTHER" id="PTHR33841">
    <property type="entry name" value="DNA METHYLTRANSFERASE YEEA-RELATED"/>
    <property type="match status" value="1"/>
</dbReference>
<organism evidence="9 10">
    <name type="scientific">Marinitoga aeolica</name>
    <dbReference type="NCBI Taxonomy" id="2809031"/>
    <lineage>
        <taxon>Bacteria</taxon>
        <taxon>Thermotogati</taxon>
        <taxon>Thermotogota</taxon>
        <taxon>Thermotogae</taxon>
        <taxon>Petrotogales</taxon>
        <taxon>Petrotogaceae</taxon>
        <taxon>Marinitoga</taxon>
    </lineage>
</organism>
<evidence type="ECO:0000256" key="7">
    <source>
        <dbReference type="ARBA" id="ARBA00047942"/>
    </source>
</evidence>
<evidence type="ECO:0000259" key="8">
    <source>
        <dbReference type="Pfam" id="PF07669"/>
    </source>
</evidence>
<evidence type="ECO:0000256" key="2">
    <source>
        <dbReference type="ARBA" id="ARBA00022603"/>
    </source>
</evidence>
<keyword evidence="6" id="KW-0238">DNA-binding</keyword>
<dbReference type="InterPro" id="IPR029063">
    <property type="entry name" value="SAM-dependent_MTases_sf"/>
</dbReference>
<keyword evidence="3" id="KW-0808">Transferase</keyword>
<evidence type="ECO:0000256" key="4">
    <source>
        <dbReference type="ARBA" id="ARBA00022691"/>
    </source>
</evidence>
<keyword evidence="10" id="KW-1185">Reference proteome</keyword>